<accession>A0A135I409</accession>
<dbReference type="Proteomes" id="UP000070529">
    <property type="component" value="Unassembled WGS sequence"/>
</dbReference>
<sequence>MTDVLETFPPITELVPHRPPMLLVDELVNADKTSAHCRAKLTKQHPFFDVSLNGIPAWIGIELMAQTIATWAGYQDYLIGKTPAIGFLVGTRKYTSDRPYFPLGSTLDIKVEEVMNDGGMSVFACHIELEGLQVATCQLSTYEPSTEELENMTQGEIA</sequence>
<protein>
    <submittedName>
        <fullName evidence="1">3-hydroxydecanoyl-ACP dehydratase</fullName>
    </submittedName>
</protein>
<evidence type="ECO:0000313" key="2">
    <source>
        <dbReference type="Proteomes" id="UP000070529"/>
    </source>
</evidence>
<name>A0A135I409_9GAMM</name>
<dbReference type="OrthoDB" id="9800188at2"/>
<comment type="caution">
    <text evidence="1">The sequence shown here is derived from an EMBL/GenBank/DDBJ whole genome shotgun (WGS) entry which is preliminary data.</text>
</comment>
<dbReference type="CDD" id="cd01289">
    <property type="entry name" value="FabA_like"/>
    <property type="match status" value="1"/>
</dbReference>
<organism evidence="1 2">
    <name type="scientific">Enterovibrio coralii</name>
    <dbReference type="NCBI Taxonomy" id="294935"/>
    <lineage>
        <taxon>Bacteria</taxon>
        <taxon>Pseudomonadati</taxon>
        <taxon>Pseudomonadota</taxon>
        <taxon>Gammaproteobacteria</taxon>
        <taxon>Vibrionales</taxon>
        <taxon>Vibrionaceae</taxon>
        <taxon>Enterovibrio</taxon>
    </lineage>
</organism>
<reference evidence="1 2" key="1">
    <citation type="submission" date="2015-11" db="EMBL/GenBank/DDBJ databases">
        <title>Genomic Taxonomy of the Vibrionaceae.</title>
        <authorList>
            <person name="Gomez-Gil B."/>
            <person name="Enciso-Ibarra J."/>
        </authorList>
    </citation>
    <scope>NUCLEOTIDE SEQUENCE [LARGE SCALE GENOMIC DNA]</scope>
    <source>
        <strain evidence="1 2">CAIM 912</strain>
    </source>
</reference>
<dbReference type="EMBL" id="LNTY01000056">
    <property type="protein sequence ID" value="KXF80173.1"/>
    <property type="molecule type" value="Genomic_DNA"/>
</dbReference>
<dbReference type="SUPFAM" id="SSF54637">
    <property type="entry name" value="Thioesterase/thiol ester dehydrase-isomerase"/>
    <property type="match status" value="1"/>
</dbReference>
<dbReference type="Pfam" id="PF22817">
    <property type="entry name" value="ApeP-like"/>
    <property type="match status" value="1"/>
</dbReference>
<gene>
    <name evidence="1" type="ORF">ATN88_22810</name>
</gene>
<dbReference type="PIRSF" id="PIRSF020565">
    <property type="entry name" value="3Ho_Ac_ACP_DH_prd"/>
    <property type="match status" value="1"/>
</dbReference>
<dbReference type="Gene3D" id="3.10.129.10">
    <property type="entry name" value="Hotdog Thioesterase"/>
    <property type="match status" value="1"/>
</dbReference>
<dbReference type="STRING" id="294935.ATN88_22810"/>
<proteinExistence type="predicted"/>
<dbReference type="AlphaFoldDB" id="A0A135I409"/>
<dbReference type="InterPro" id="IPR016776">
    <property type="entry name" value="ApeP-like_dehydratase"/>
</dbReference>
<evidence type="ECO:0000313" key="1">
    <source>
        <dbReference type="EMBL" id="KXF80173.1"/>
    </source>
</evidence>
<dbReference type="InterPro" id="IPR029069">
    <property type="entry name" value="HotDog_dom_sf"/>
</dbReference>
<keyword evidence="2" id="KW-1185">Reference proteome</keyword>
<dbReference type="RefSeq" id="WP_067419622.1">
    <property type="nucleotide sequence ID" value="NZ_LNTY01000056.1"/>
</dbReference>